<sequence length="833" mass="90998">MLSNPNPSLYRQHRQHRRQNSTPTAFEAPKIPLLPATKLQRLAFHRRGQSLDQRIQQQRQQQFLQDDNSVSITPGFQPNPQHTLRATQQHRPVQPGQQQQRFSFPAAQNFKIQCQEDTDAHFNEQCAYYSALIFGQSIDGVNAADAQASRIHNGNSDNNEPMYLDHNIVRPTTATTYPGGLGLALDEFPGFSRNEGSIRDTVLSMPFGGGGAGCDPEIGVICQDWSESQRRPSTPLKQTGSGKSPSRECWIEKGFITMETAYYNPLTPAKTPHPRVPQTAPLRRKTEASSPLLDTKTIKAPSRASGHRRAQSTKDIFSSSLFRDDAKGLPSPPNSSPLPARAFDIAPMPHPGFMSMKSLNVDFNGSDNGYESSHYSPMSSALSPALSSLRSSAEPEISRMSLFEDAMDSTSDLTMLADTSSALSSTTVTVFPGEPSQVKNTMPSPGAKSMLASDLNVDASIKDTGITVEDIASFIQGPDPSDGKWMCLYPDCNKRFGRKENIKSHIQTHLGDRQFICNHCNKCFVRQHDLKRHAKIHSGVKPYPCLCGNSFARHDALTRHRQRGMCIGAFEGIVKKPIKRGRPRKTRPDEEERLDKAARTRKAVAMSATSSSSGFSDQSNPQSPPGGQDLGTKVSSPFNALSGYLSNADSSHGMSPEVFFHTPPASPNRESDSYVSPHCIQYSLSPAGRSPSPTSSPGKEITANIPQEGLTLPSKPPSPGQGFEDVYTTPPELSHLSSSPPPSAVSSKYDLDTFSEHNSNHGSPAEGTRGHAESNSFTLPGISEDVDEMFGTSLSALERDPDILLMPEFDKLFSNSDMFQESCDGPDVFFGSP</sequence>
<dbReference type="SUPFAM" id="SSF57667">
    <property type="entry name" value="beta-beta-alpha zinc fingers"/>
    <property type="match status" value="1"/>
</dbReference>
<dbReference type="EMBL" id="JAGHQL010000024">
    <property type="protein sequence ID" value="KAH0544000.1"/>
    <property type="molecule type" value="Genomic_DNA"/>
</dbReference>
<feature type="domain" description="C2H2-type" evidence="7">
    <location>
        <begin position="485"/>
        <end position="514"/>
    </location>
</feature>
<evidence type="ECO:0000256" key="4">
    <source>
        <dbReference type="ARBA" id="ARBA00022833"/>
    </source>
</evidence>
<reference evidence="8" key="1">
    <citation type="submission" date="2021-03" db="EMBL/GenBank/DDBJ databases">
        <title>Comparative genomics and phylogenomic investigation of the class Geoglossomycetes provide insights into ecological specialization and systematics.</title>
        <authorList>
            <person name="Melie T."/>
            <person name="Pirro S."/>
            <person name="Miller A.N."/>
            <person name="Quandt A."/>
        </authorList>
    </citation>
    <scope>NUCLEOTIDE SEQUENCE</scope>
    <source>
        <strain evidence="8">GBOQ0MN5Z8</strain>
    </source>
</reference>
<dbReference type="Proteomes" id="UP000698800">
    <property type="component" value="Unassembled WGS sequence"/>
</dbReference>
<evidence type="ECO:0000256" key="1">
    <source>
        <dbReference type="ARBA" id="ARBA00022723"/>
    </source>
</evidence>
<dbReference type="PANTHER" id="PTHR19818:SF144">
    <property type="entry name" value="METALLOTHIONEIN EXPRESSION ACTIVATOR-RELATED"/>
    <property type="match status" value="1"/>
</dbReference>
<dbReference type="Gene3D" id="3.30.160.60">
    <property type="entry name" value="Classic Zinc Finger"/>
    <property type="match status" value="3"/>
</dbReference>
<feature type="region of interest" description="Disordered" evidence="6">
    <location>
        <begin position="69"/>
        <end position="100"/>
    </location>
</feature>
<dbReference type="InterPro" id="IPR036236">
    <property type="entry name" value="Znf_C2H2_sf"/>
</dbReference>
<feature type="region of interest" description="Disordered" evidence="6">
    <location>
        <begin position="649"/>
        <end position="778"/>
    </location>
</feature>
<evidence type="ECO:0000313" key="9">
    <source>
        <dbReference type="Proteomes" id="UP000698800"/>
    </source>
</evidence>
<name>A0A9P8I685_9PEZI</name>
<keyword evidence="2" id="KW-0677">Repeat</keyword>
<dbReference type="GO" id="GO:0045944">
    <property type="term" value="P:positive regulation of transcription by RNA polymerase II"/>
    <property type="evidence" value="ECO:0007669"/>
    <property type="project" value="UniProtKB-ARBA"/>
</dbReference>
<dbReference type="PROSITE" id="PS50157">
    <property type="entry name" value="ZINC_FINGER_C2H2_2"/>
    <property type="match status" value="2"/>
</dbReference>
<dbReference type="PROSITE" id="PS00028">
    <property type="entry name" value="ZINC_FINGER_C2H2_1"/>
    <property type="match status" value="2"/>
</dbReference>
<evidence type="ECO:0000313" key="8">
    <source>
        <dbReference type="EMBL" id="KAH0544000.1"/>
    </source>
</evidence>
<protein>
    <recommendedName>
        <fullName evidence="7">C2H2-type domain-containing protein</fullName>
    </recommendedName>
</protein>
<keyword evidence="3 5" id="KW-0863">Zinc-finger</keyword>
<dbReference type="SMART" id="SM00355">
    <property type="entry name" value="ZnF_C2H2"/>
    <property type="match status" value="2"/>
</dbReference>
<feature type="compositionally biased region" description="Low complexity" evidence="6">
    <location>
        <begin position="89"/>
        <end position="100"/>
    </location>
</feature>
<feature type="compositionally biased region" description="Low complexity" evidence="6">
    <location>
        <begin position="607"/>
        <end position="621"/>
    </location>
</feature>
<evidence type="ECO:0000256" key="3">
    <source>
        <dbReference type="ARBA" id="ARBA00022771"/>
    </source>
</evidence>
<dbReference type="InterPro" id="IPR050329">
    <property type="entry name" value="GLI_C2H2-zinc-finger"/>
</dbReference>
<proteinExistence type="predicted"/>
<feature type="compositionally biased region" description="Polar residues" evidence="6">
    <location>
        <begin position="231"/>
        <end position="244"/>
    </location>
</feature>
<keyword evidence="4" id="KW-0862">Zinc</keyword>
<feature type="compositionally biased region" description="Basic and acidic residues" evidence="6">
    <location>
        <begin position="749"/>
        <end position="759"/>
    </location>
</feature>
<organism evidence="8 9">
    <name type="scientific">Glutinoglossum americanum</name>
    <dbReference type="NCBI Taxonomy" id="1670608"/>
    <lineage>
        <taxon>Eukaryota</taxon>
        <taxon>Fungi</taxon>
        <taxon>Dikarya</taxon>
        <taxon>Ascomycota</taxon>
        <taxon>Pezizomycotina</taxon>
        <taxon>Geoglossomycetes</taxon>
        <taxon>Geoglossales</taxon>
        <taxon>Geoglossaceae</taxon>
        <taxon>Glutinoglossum</taxon>
    </lineage>
</organism>
<keyword evidence="1" id="KW-0479">Metal-binding</keyword>
<dbReference type="Pfam" id="PF00096">
    <property type="entry name" value="zf-C2H2"/>
    <property type="match status" value="2"/>
</dbReference>
<feature type="compositionally biased region" description="Polar residues" evidence="6">
    <location>
        <begin position="69"/>
        <end position="87"/>
    </location>
</feature>
<evidence type="ECO:0000256" key="2">
    <source>
        <dbReference type="ARBA" id="ARBA00022737"/>
    </source>
</evidence>
<accession>A0A9P8I685</accession>
<feature type="region of interest" description="Disordered" evidence="6">
    <location>
        <begin position="577"/>
        <end position="635"/>
    </location>
</feature>
<dbReference type="GO" id="GO:0008270">
    <property type="term" value="F:zinc ion binding"/>
    <property type="evidence" value="ECO:0007669"/>
    <property type="project" value="UniProtKB-KW"/>
</dbReference>
<evidence type="ECO:0000256" key="6">
    <source>
        <dbReference type="SAM" id="MobiDB-lite"/>
    </source>
</evidence>
<feature type="region of interest" description="Disordered" evidence="6">
    <location>
        <begin position="266"/>
        <end position="338"/>
    </location>
</feature>
<dbReference type="GO" id="GO:0000978">
    <property type="term" value="F:RNA polymerase II cis-regulatory region sequence-specific DNA binding"/>
    <property type="evidence" value="ECO:0007669"/>
    <property type="project" value="TreeGrafter"/>
</dbReference>
<dbReference type="OrthoDB" id="8117402at2759"/>
<dbReference type="AlphaFoldDB" id="A0A9P8I685"/>
<dbReference type="PANTHER" id="PTHR19818">
    <property type="entry name" value="ZINC FINGER PROTEIN ZIC AND GLI"/>
    <property type="match status" value="1"/>
</dbReference>
<keyword evidence="9" id="KW-1185">Reference proteome</keyword>
<evidence type="ECO:0000259" key="7">
    <source>
        <dbReference type="PROSITE" id="PS50157"/>
    </source>
</evidence>
<comment type="caution">
    <text evidence="8">The sequence shown here is derived from an EMBL/GenBank/DDBJ whole genome shotgun (WGS) entry which is preliminary data.</text>
</comment>
<gene>
    <name evidence="8" type="ORF">FGG08_001767</name>
</gene>
<feature type="compositionally biased region" description="Basic and acidic residues" evidence="6">
    <location>
        <begin position="586"/>
        <end position="598"/>
    </location>
</feature>
<feature type="region of interest" description="Disordered" evidence="6">
    <location>
        <begin position="226"/>
        <end position="246"/>
    </location>
</feature>
<feature type="domain" description="C2H2-type" evidence="7">
    <location>
        <begin position="515"/>
        <end position="542"/>
    </location>
</feature>
<dbReference type="InterPro" id="IPR013087">
    <property type="entry name" value="Znf_C2H2_type"/>
</dbReference>
<dbReference type="FunFam" id="3.30.160.60:FF:000504">
    <property type="entry name" value="C2H2 transcription factor swi5"/>
    <property type="match status" value="1"/>
</dbReference>
<dbReference type="GO" id="GO:0000981">
    <property type="term" value="F:DNA-binding transcription factor activity, RNA polymerase II-specific"/>
    <property type="evidence" value="ECO:0007669"/>
    <property type="project" value="TreeGrafter"/>
</dbReference>
<evidence type="ECO:0000256" key="5">
    <source>
        <dbReference type="PROSITE-ProRule" id="PRU00042"/>
    </source>
</evidence>
<feature type="region of interest" description="Disordered" evidence="6">
    <location>
        <begin position="1"/>
        <end position="27"/>
    </location>
</feature>
<dbReference type="GO" id="GO:0005634">
    <property type="term" value="C:nucleus"/>
    <property type="evidence" value="ECO:0007669"/>
    <property type="project" value="UniProtKB-ARBA"/>
</dbReference>